<protein>
    <recommendedName>
        <fullName evidence="3">Nephrocystin 3-like N-terminal domain-containing protein</fullName>
    </recommendedName>
</protein>
<proteinExistence type="predicted"/>
<accession>A0A409YAM2</accession>
<organism evidence="4 5">
    <name type="scientific">Panaeolus cyanescens</name>
    <dbReference type="NCBI Taxonomy" id="181874"/>
    <lineage>
        <taxon>Eukaryota</taxon>
        <taxon>Fungi</taxon>
        <taxon>Dikarya</taxon>
        <taxon>Basidiomycota</taxon>
        <taxon>Agaricomycotina</taxon>
        <taxon>Agaricomycetes</taxon>
        <taxon>Agaricomycetidae</taxon>
        <taxon>Agaricales</taxon>
        <taxon>Agaricineae</taxon>
        <taxon>Galeropsidaceae</taxon>
        <taxon>Panaeolus</taxon>
    </lineage>
</organism>
<feature type="non-terminal residue" evidence="4">
    <location>
        <position position="385"/>
    </location>
</feature>
<dbReference type="InterPro" id="IPR056884">
    <property type="entry name" value="NPHP3-like_N"/>
</dbReference>
<name>A0A409YAM2_9AGAR</name>
<gene>
    <name evidence="4" type="ORF">CVT24_009013</name>
</gene>
<dbReference type="OrthoDB" id="5967843at2759"/>
<dbReference type="Proteomes" id="UP000284842">
    <property type="component" value="Unassembled WGS sequence"/>
</dbReference>
<evidence type="ECO:0000256" key="2">
    <source>
        <dbReference type="SAM" id="MobiDB-lite"/>
    </source>
</evidence>
<evidence type="ECO:0000313" key="4">
    <source>
        <dbReference type="EMBL" id="PPR00058.1"/>
    </source>
</evidence>
<dbReference type="Pfam" id="PF24883">
    <property type="entry name" value="NPHP3_N"/>
    <property type="match status" value="1"/>
</dbReference>
<feature type="region of interest" description="Disordered" evidence="2">
    <location>
        <begin position="34"/>
        <end position="54"/>
    </location>
</feature>
<reference evidence="4 5" key="1">
    <citation type="journal article" date="2018" name="Evol. Lett.">
        <title>Horizontal gene cluster transfer increased hallucinogenic mushroom diversity.</title>
        <authorList>
            <person name="Reynolds H.T."/>
            <person name="Vijayakumar V."/>
            <person name="Gluck-Thaler E."/>
            <person name="Korotkin H.B."/>
            <person name="Matheny P.B."/>
            <person name="Slot J.C."/>
        </authorList>
    </citation>
    <scope>NUCLEOTIDE SEQUENCE [LARGE SCALE GENOMIC DNA]</scope>
    <source>
        <strain evidence="4 5">2629</strain>
    </source>
</reference>
<comment type="caution">
    <text evidence="4">The sequence shown here is derived from an EMBL/GenBank/DDBJ whole genome shotgun (WGS) entry which is preliminary data.</text>
</comment>
<evidence type="ECO:0000259" key="3">
    <source>
        <dbReference type="Pfam" id="PF24883"/>
    </source>
</evidence>
<keyword evidence="1" id="KW-0677">Repeat</keyword>
<dbReference type="EMBL" id="NHTK01001336">
    <property type="protein sequence ID" value="PPR00058.1"/>
    <property type="molecule type" value="Genomic_DNA"/>
</dbReference>
<sequence>MTLHHESTSSTATTPMEMGMQMAVVVVAAVTADEASPPHPIPPPTTHSHSHHHTGADILERRIAPGAFHDSKRTYDPPKCQTRSKNSIITMIMQWLMDTSKDNAVMWMYGPAGSGKSSITQSVSQYCYEQGLLAASFFFAKDSNGLNTEKHLMSTIAYQISHSIPEARRFIAQAIENDPAIFSASLESQLQTLVVQPLLHAHASVDKRISKKWARLLVIDGLDECQGANTQRYIVRILSTALIHKKVPLFILVSSQPEPPIRDSFNSYDLREAITTLVLDEHYLSDAEIRRYLYTRFDQIRQTHPMRAQLPVSWPSTESVNHLISRAAGQFIYATTVIKFVQSPQHRPAERLDALLRLSTPHSAIPFAELDCIYRHVFLSVHNIK</sequence>
<dbReference type="InterPro" id="IPR027417">
    <property type="entry name" value="P-loop_NTPase"/>
</dbReference>
<evidence type="ECO:0000313" key="5">
    <source>
        <dbReference type="Proteomes" id="UP000284842"/>
    </source>
</evidence>
<dbReference type="AlphaFoldDB" id="A0A409YAM2"/>
<dbReference type="PANTHER" id="PTHR10039">
    <property type="entry name" value="AMELOGENIN"/>
    <property type="match status" value="1"/>
</dbReference>
<dbReference type="InParanoid" id="A0A409YAM2"/>
<dbReference type="PANTHER" id="PTHR10039:SF14">
    <property type="entry name" value="NACHT DOMAIN-CONTAINING PROTEIN"/>
    <property type="match status" value="1"/>
</dbReference>
<dbReference type="STRING" id="181874.A0A409YAM2"/>
<dbReference type="SUPFAM" id="SSF52540">
    <property type="entry name" value="P-loop containing nucleoside triphosphate hydrolases"/>
    <property type="match status" value="1"/>
</dbReference>
<keyword evidence="5" id="KW-1185">Reference proteome</keyword>
<feature type="domain" description="Nephrocystin 3-like N-terminal" evidence="3">
    <location>
        <begin position="93"/>
        <end position="255"/>
    </location>
</feature>
<dbReference type="Gene3D" id="3.40.50.300">
    <property type="entry name" value="P-loop containing nucleotide triphosphate hydrolases"/>
    <property type="match status" value="1"/>
</dbReference>
<evidence type="ECO:0000256" key="1">
    <source>
        <dbReference type="ARBA" id="ARBA00022737"/>
    </source>
</evidence>